<accession>A0ABY8LBF2</accession>
<gene>
    <name evidence="2" type="ORF">P8627_16575</name>
</gene>
<dbReference type="Gene3D" id="3.40.30.10">
    <property type="entry name" value="Glutaredoxin"/>
    <property type="match status" value="1"/>
</dbReference>
<feature type="domain" description="DSBA-like thioredoxin" evidence="1">
    <location>
        <begin position="4"/>
        <end position="97"/>
    </location>
</feature>
<evidence type="ECO:0000313" key="2">
    <source>
        <dbReference type="EMBL" id="WGH78606.1"/>
    </source>
</evidence>
<organism evidence="2 3">
    <name type="scientific">Jannaschia ovalis</name>
    <dbReference type="NCBI Taxonomy" id="3038773"/>
    <lineage>
        <taxon>Bacteria</taxon>
        <taxon>Pseudomonadati</taxon>
        <taxon>Pseudomonadota</taxon>
        <taxon>Alphaproteobacteria</taxon>
        <taxon>Rhodobacterales</taxon>
        <taxon>Roseobacteraceae</taxon>
        <taxon>Jannaschia</taxon>
    </lineage>
</organism>
<dbReference type="SUPFAM" id="SSF52833">
    <property type="entry name" value="Thioredoxin-like"/>
    <property type="match status" value="1"/>
</dbReference>
<reference evidence="2 3" key="1">
    <citation type="submission" date="2023-04" db="EMBL/GenBank/DDBJ databases">
        <title>Jannaschia ovalis sp. nov., a marine bacterium isolated from sea tidal flat.</title>
        <authorList>
            <person name="Kwon D.Y."/>
            <person name="Kim J.-J."/>
        </authorList>
    </citation>
    <scope>NUCLEOTIDE SEQUENCE [LARGE SCALE GENOMIC DNA]</scope>
    <source>
        <strain evidence="2 3">GRR-S6-38</strain>
    </source>
</reference>
<dbReference type="Proteomes" id="UP001243420">
    <property type="component" value="Chromosome"/>
</dbReference>
<name>A0ABY8LBF2_9RHOB</name>
<sequence length="113" mass="12076">MTARAALAADMQGAYAASHKRLMRGRFVATPEYLKILARDIGEDGNRLLSDIESETVSERLRTTEAVARTFGFIGTPALVGGRTVVVGTVSEDIIATLVEQGRREGPLPVCSA</sequence>
<dbReference type="InterPro" id="IPR001853">
    <property type="entry name" value="DSBA-like_thioredoxin_dom"/>
</dbReference>
<proteinExistence type="predicted"/>
<keyword evidence="3" id="KW-1185">Reference proteome</keyword>
<dbReference type="Pfam" id="PF01323">
    <property type="entry name" value="DSBA"/>
    <property type="match status" value="1"/>
</dbReference>
<dbReference type="InterPro" id="IPR036249">
    <property type="entry name" value="Thioredoxin-like_sf"/>
</dbReference>
<evidence type="ECO:0000259" key="1">
    <source>
        <dbReference type="Pfam" id="PF01323"/>
    </source>
</evidence>
<protein>
    <submittedName>
        <fullName evidence="2">DsbA family protein</fullName>
    </submittedName>
</protein>
<evidence type="ECO:0000313" key="3">
    <source>
        <dbReference type="Proteomes" id="UP001243420"/>
    </source>
</evidence>
<dbReference type="EMBL" id="CP122537">
    <property type="protein sequence ID" value="WGH78606.1"/>
    <property type="molecule type" value="Genomic_DNA"/>
</dbReference>